<reference evidence="3" key="1">
    <citation type="journal article" date="2017" name="Front. Plant Sci.">
        <title>Climate Clever Clovers: New Paradigm to Reduce the Environmental Footprint of Ruminants by Breeding Low Methanogenic Forages Utilizing Haplotype Variation.</title>
        <authorList>
            <person name="Kaur P."/>
            <person name="Appels R."/>
            <person name="Bayer P.E."/>
            <person name="Keeble-Gagnere G."/>
            <person name="Wang J."/>
            <person name="Hirakawa H."/>
            <person name="Shirasawa K."/>
            <person name="Vercoe P."/>
            <person name="Stefanova K."/>
            <person name="Durmic Z."/>
            <person name="Nichols P."/>
            <person name="Revell C."/>
            <person name="Isobe S.N."/>
            <person name="Edwards D."/>
            <person name="Erskine W."/>
        </authorList>
    </citation>
    <scope>NUCLEOTIDE SEQUENCE [LARGE SCALE GENOMIC DNA]</scope>
    <source>
        <strain evidence="3">cv. Daliak</strain>
    </source>
</reference>
<feature type="region of interest" description="Disordered" evidence="1">
    <location>
        <begin position="35"/>
        <end position="62"/>
    </location>
</feature>
<dbReference type="EMBL" id="DF973289">
    <property type="protein sequence ID" value="GAU24449.1"/>
    <property type="molecule type" value="Genomic_DNA"/>
</dbReference>
<organism evidence="2 3">
    <name type="scientific">Trifolium subterraneum</name>
    <name type="common">Subterranean clover</name>
    <dbReference type="NCBI Taxonomy" id="3900"/>
    <lineage>
        <taxon>Eukaryota</taxon>
        <taxon>Viridiplantae</taxon>
        <taxon>Streptophyta</taxon>
        <taxon>Embryophyta</taxon>
        <taxon>Tracheophyta</taxon>
        <taxon>Spermatophyta</taxon>
        <taxon>Magnoliopsida</taxon>
        <taxon>eudicotyledons</taxon>
        <taxon>Gunneridae</taxon>
        <taxon>Pentapetalae</taxon>
        <taxon>rosids</taxon>
        <taxon>fabids</taxon>
        <taxon>Fabales</taxon>
        <taxon>Fabaceae</taxon>
        <taxon>Papilionoideae</taxon>
        <taxon>50 kb inversion clade</taxon>
        <taxon>NPAAA clade</taxon>
        <taxon>Hologalegina</taxon>
        <taxon>IRL clade</taxon>
        <taxon>Trifolieae</taxon>
        <taxon>Trifolium</taxon>
    </lineage>
</organism>
<accession>A0A2Z6MZ86</accession>
<dbReference type="AlphaFoldDB" id="A0A2Z6MZ86"/>
<protein>
    <submittedName>
        <fullName evidence="2">Uncharacterized protein</fullName>
    </submittedName>
</protein>
<evidence type="ECO:0000313" key="3">
    <source>
        <dbReference type="Proteomes" id="UP000242715"/>
    </source>
</evidence>
<dbReference type="Proteomes" id="UP000242715">
    <property type="component" value="Unassembled WGS sequence"/>
</dbReference>
<proteinExistence type="predicted"/>
<sequence>MLQRAARESGNSSITAALITKTQSQDKAITAEVENRNGGGRNCGYRGKKPHCGGRNSGGRGG</sequence>
<gene>
    <name evidence="2" type="ORF">TSUD_364330</name>
</gene>
<evidence type="ECO:0000256" key="1">
    <source>
        <dbReference type="SAM" id="MobiDB-lite"/>
    </source>
</evidence>
<name>A0A2Z6MZ86_TRISU</name>
<evidence type="ECO:0000313" key="2">
    <source>
        <dbReference type="EMBL" id="GAU24449.1"/>
    </source>
</evidence>
<keyword evidence="3" id="KW-1185">Reference proteome</keyword>